<organism evidence="3 4">
    <name type="scientific">Sphagnum jensenii</name>
    <dbReference type="NCBI Taxonomy" id="128206"/>
    <lineage>
        <taxon>Eukaryota</taxon>
        <taxon>Viridiplantae</taxon>
        <taxon>Streptophyta</taxon>
        <taxon>Embryophyta</taxon>
        <taxon>Bryophyta</taxon>
        <taxon>Sphagnophytina</taxon>
        <taxon>Sphagnopsida</taxon>
        <taxon>Sphagnales</taxon>
        <taxon>Sphagnaceae</taxon>
        <taxon>Sphagnum</taxon>
    </lineage>
</organism>
<feature type="region of interest" description="Disordered" evidence="1">
    <location>
        <begin position="319"/>
        <end position="514"/>
    </location>
</feature>
<evidence type="ECO:0000259" key="2">
    <source>
        <dbReference type="PROSITE" id="PS50833"/>
    </source>
</evidence>
<keyword evidence="4" id="KW-1185">Reference proteome</keyword>
<feature type="compositionally biased region" description="Acidic residues" evidence="1">
    <location>
        <begin position="356"/>
        <end position="379"/>
    </location>
</feature>
<feature type="compositionally biased region" description="Basic residues" evidence="1">
    <location>
        <begin position="399"/>
        <end position="411"/>
    </location>
</feature>
<feature type="compositionally biased region" description="Basic and acidic residues" evidence="1">
    <location>
        <begin position="412"/>
        <end position="438"/>
    </location>
</feature>
<dbReference type="Pfam" id="PF04427">
    <property type="entry name" value="Brix"/>
    <property type="match status" value="1"/>
</dbReference>
<dbReference type="InterPro" id="IPR045112">
    <property type="entry name" value="PPAN-like"/>
</dbReference>
<dbReference type="PANTHER" id="PTHR12661:SF5">
    <property type="entry name" value="SUPPRESSOR OF SWI4 1 HOMOLOG"/>
    <property type="match status" value="1"/>
</dbReference>
<feature type="domain" description="Brix" evidence="2">
    <location>
        <begin position="28"/>
        <end position="289"/>
    </location>
</feature>
<name>A0ABP0X5F2_9BRYO</name>
<protein>
    <recommendedName>
        <fullName evidence="2">Brix domain-containing protein</fullName>
    </recommendedName>
</protein>
<proteinExistence type="predicted"/>
<evidence type="ECO:0000256" key="1">
    <source>
        <dbReference type="SAM" id="MobiDB-lite"/>
    </source>
</evidence>
<gene>
    <name evidence="3" type="ORF">CSSPJE1EN1_LOCUS19805</name>
</gene>
<evidence type="ECO:0000313" key="4">
    <source>
        <dbReference type="Proteomes" id="UP001497444"/>
    </source>
</evidence>
<feature type="compositionally biased region" description="Basic and acidic residues" evidence="1">
    <location>
        <begin position="455"/>
        <end position="465"/>
    </location>
</feature>
<feature type="compositionally biased region" description="Basic residues" evidence="1">
    <location>
        <begin position="1"/>
        <end position="11"/>
    </location>
</feature>
<evidence type="ECO:0000313" key="3">
    <source>
        <dbReference type="EMBL" id="CAK9274327.1"/>
    </source>
</evidence>
<accession>A0ABP0X5F2</accession>
<feature type="compositionally biased region" description="Basic and acidic residues" evidence="1">
    <location>
        <begin position="345"/>
        <end position="355"/>
    </location>
</feature>
<reference evidence="3" key="1">
    <citation type="submission" date="2024-02" db="EMBL/GenBank/DDBJ databases">
        <authorList>
            <consortium name="ELIXIR-Norway"/>
            <consortium name="Elixir Norway"/>
        </authorList>
    </citation>
    <scope>NUCLEOTIDE SEQUENCE</scope>
</reference>
<dbReference type="PROSITE" id="PS50833">
    <property type="entry name" value="BRIX"/>
    <property type="match status" value="1"/>
</dbReference>
<dbReference type="InterPro" id="IPR007109">
    <property type="entry name" value="Brix"/>
</dbReference>
<dbReference type="PANTHER" id="PTHR12661">
    <property type="entry name" value="PETER PAN-RELATED"/>
    <property type="match status" value="1"/>
</dbReference>
<dbReference type="Proteomes" id="UP001497444">
    <property type="component" value="Chromosome 6"/>
</dbReference>
<dbReference type="SMART" id="SM00879">
    <property type="entry name" value="Brix"/>
    <property type="match status" value="1"/>
</dbReference>
<sequence>MGGARRKKKRTHDLGGKQGPPLPEDKVPKSFVLGRGKLPPPLQNLRHDLRKLMMPHTAMNLKESNKNTMRDFVHVASPLGVTHFMIISNTKVAPYLRIARSPHGPTLTFKIHSYTLAADITNAQSRPRAPASIYKTPPLLVMNGLNTGEEHLKLAIIMLQNMFPAINVHTVKLATCQRVLLLNYDKKTKLFDFRHYSISAQPTGVSRNIRKLVQRKKLPDLSNLTDVSEFVSKSGYGSESEAEDQAAKVELPGEYGKGNHASQQSAVKLHEVGPRMTLQLVKVEEGLCDGDVMFHEYVKKTPEEVAALRALKEQREALRKQRRAEQEANVKRKEEERRSKKKRKFVDQKVEHAAEEDAAEDDEAGMSADEPQEEEIDDAEWYRREVGEEPDEGFLTGSHQRRPVKFVKKFSAKREGSESGNKDIQFRPEKRQARRPESRPGGNFGKRLGKNQGNDNKRYGEQERGKKPHSSSSSSRWQRDKGNTFGHDSAGSSRKTKGANREGERSNKRFKKSR</sequence>
<feature type="compositionally biased region" description="Basic and acidic residues" evidence="1">
    <location>
        <begin position="319"/>
        <end position="338"/>
    </location>
</feature>
<feature type="region of interest" description="Disordered" evidence="1">
    <location>
        <begin position="1"/>
        <end position="42"/>
    </location>
</feature>
<dbReference type="SUPFAM" id="SSF52954">
    <property type="entry name" value="Class II aaRS ABD-related"/>
    <property type="match status" value="1"/>
</dbReference>
<dbReference type="EMBL" id="OZ020101">
    <property type="protein sequence ID" value="CAK9274327.1"/>
    <property type="molecule type" value="Genomic_DNA"/>
</dbReference>